<sequence>MTVGPDAVHELIVEAGWSYPVTSRRLERNMPLENITLDEAGNSMMLAEFLQQADVERFESREDLERKLRPVCEAEIQARQTTILGRLKRTFFG</sequence>
<comment type="caution">
    <text evidence="1">The sequence shown here is derived from an EMBL/GenBank/DDBJ whole genome shotgun (WGS) entry which is preliminary data.</text>
</comment>
<proteinExistence type="predicted"/>
<gene>
    <name evidence="1" type="ORF">DU504_03275</name>
</gene>
<dbReference type="AlphaFoldDB" id="A0A368NA68"/>
<evidence type="ECO:0000313" key="1">
    <source>
        <dbReference type="EMBL" id="RCU46414.1"/>
    </source>
</evidence>
<keyword evidence="2" id="KW-1185">Reference proteome</keyword>
<dbReference type="Proteomes" id="UP000252189">
    <property type="component" value="Unassembled WGS sequence"/>
</dbReference>
<reference evidence="1 2" key="1">
    <citation type="submission" date="2018-07" db="EMBL/GenBank/DDBJ databases">
        <title>Genome sequences of Haloplanus salinus JCM 18368T.</title>
        <authorList>
            <person name="Kim Y.B."/>
            <person name="Roh S.W."/>
        </authorList>
    </citation>
    <scope>NUCLEOTIDE SEQUENCE [LARGE SCALE GENOMIC DNA]</scope>
    <source>
        <strain evidence="1 2">JCM 18368</strain>
    </source>
</reference>
<accession>A0A368NA68</accession>
<dbReference type="RefSeq" id="WP_114447965.1">
    <property type="nucleotide sequence ID" value="NZ_QPHM01000001.1"/>
</dbReference>
<protein>
    <submittedName>
        <fullName evidence="1">Uncharacterized protein</fullName>
    </submittedName>
</protein>
<dbReference type="EMBL" id="QPHM01000001">
    <property type="protein sequence ID" value="RCU46414.1"/>
    <property type="molecule type" value="Genomic_DNA"/>
</dbReference>
<organism evidence="1 2">
    <name type="scientific">Haloplanus salinus</name>
    <dbReference type="NCBI Taxonomy" id="1126245"/>
    <lineage>
        <taxon>Archaea</taxon>
        <taxon>Methanobacteriati</taxon>
        <taxon>Methanobacteriota</taxon>
        <taxon>Stenosarchaea group</taxon>
        <taxon>Halobacteria</taxon>
        <taxon>Halobacteriales</taxon>
        <taxon>Haloferacaceae</taxon>
        <taxon>Haloplanus</taxon>
    </lineage>
</organism>
<evidence type="ECO:0000313" key="2">
    <source>
        <dbReference type="Proteomes" id="UP000252189"/>
    </source>
</evidence>
<dbReference type="OrthoDB" id="284948at2157"/>
<name>A0A368NA68_9EURY</name>